<dbReference type="Gene3D" id="3.20.20.70">
    <property type="entry name" value="Aldolase class I"/>
    <property type="match status" value="1"/>
</dbReference>
<protein>
    <recommendedName>
        <fullName evidence="4 11">2-isopropylmalate synthase</fullName>
        <ecNumber evidence="3 11">2.3.3.13</ecNumber>
    </recommendedName>
    <alternativeName>
        <fullName evidence="11">Alpha-IPM synthase</fullName>
    </alternativeName>
    <alternativeName>
        <fullName evidence="11">Alpha-isopropylmalate synthase</fullName>
    </alternativeName>
</protein>
<dbReference type="GO" id="GO:0030145">
    <property type="term" value="F:manganese ion binding"/>
    <property type="evidence" value="ECO:0007669"/>
    <property type="project" value="UniProtKB-UniRule"/>
</dbReference>
<dbReference type="NCBIfam" id="NF002085">
    <property type="entry name" value="PRK00915.1-2"/>
    <property type="match status" value="1"/>
</dbReference>
<dbReference type="GO" id="GO:0003985">
    <property type="term" value="F:acetyl-CoA C-acetyltransferase activity"/>
    <property type="evidence" value="ECO:0007669"/>
    <property type="project" value="UniProtKB-UniRule"/>
</dbReference>
<evidence type="ECO:0000256" key="8">
    <source>
        <dbReference type="ARBA" id="ARBA00022723"/>
    </source>
</evidence>
<dbReference type="FunFam" id="1.10.238.260:FF:000001">
    <property type="entry name" value="2-isopropylmalate synthase"/>
    <property type="match status" value="1"/>
</dbReference>
<keyword evidence="6 11" id="KW-0028">Amino-acid biosynthesis</keyword>
<accession>A0A1I2MCP0</accession>
<dbReference type="Pfam" id="PF00682">
    <property type="entry name" value="HMGL-like"/>
    <property type="match status" value="1"/>
</dbReference>
<dbReference type="PANTHER" id="PTHR10277:SF9">
    <property type="entry name" value="2-ISOPROPYLMALATE SYNTHASE 1, CHLOROPLASTIC-RELATED"/>
    <property type="match status" value="1"/>
</dbReference>
<comment type="catalytic activity">
    <reaction evidence="11">
        <text>3-methyl-2-oxobutanoate + acetyl-CoA + H2O = (2S)-2-isopropylmalate + CoA + H(+)</text>
        <dbReference type="Rhea" id="RHEA:21524"/>
        <dbReference type="ChEBI" id="CHEBI:1178"/>
        <dbReference type="ChEBI" id="CHEBI:11851"/>
        <dbReference type="ChEBI" id="CHEBI:15377"/>
        <dbReference type="ChEBI" id="CHEBI:15378"/>
        <dbReference type="ChEBI" id="CHEBI:57287"/>
        <dbReference type="ChEBI" id="CHEBI:57288"/>
        <dbReference type="EC" id="2.3.3.13"/>
    </reaction>
</comment>
<evidence type="ECO:0000256" key="4">
    <source>
        <dbReference type="ARBA" id="ARBA00018198"/>
    </source>
</evidence>
<dbReference type="SUPFAM" id="SSF110921">
    <property type="entry name" value="2-isopropylmalate synthase LeuA, allosteric (dimerisation) domain"/>
    <property type="match status" value="1"/>
</dbReference>
<organism evidence="13 14">
    <name type="scientific">Planifilum fulgidum</name>
    <dbReference type="NCBI Taxonomy" id="201973"/>
    <lineage>
        <taxon>Bacteria</taxon>
        <taxon>Bacillati</taxon>
        <taxon>Bacillota</taxon>
        <taxon>Bacilli</taxon>
        <taxon>Bacillales</taxon>
        <taxon>Thermoactinomycetaceae</taxon>
        <taxon>Planifilum</taxon>
    </lineage>
</organism>
<sequence length="520" mass="57428">MRTVEIFDTTLRDGEQSPGVNLSTSEKVEIALQLEKLGVNSIEAGFAASSPGDFQSVRAVAKKVKRATVVSLSRSVEKDIDASWEALKEAESPCIHIFLATSPIHRKYKLRMSKEEVLETLDRAIRYARRFFPKVEFSAEDAGRTEIDYLCQVAERAIAAGADVLNFPDTVGYLTPEEYADIFIQLRRRVPGIEKVKLSAHCHNDLGMAVANTLAAIQAGVDQVEGTINGIGERAGNAAIEEVAMALKTRESYYQAATTLNHREIARTSRLVSKLTGMFVPGNKAIVGANAFAHESGIHQDGILKHQSTYEIIRPETVGFEKSRLVLGKHSGRHAFRDHLSALGYRLTDEQINQLFVRFKEMADRKKEITDQDLIALVEEKWGEPKTEVYALEWVQLSYGNQSVPTASVRLRNARTGEILEEAACGNGSLDAIFKAIDRITGEEVELVDCKIVSVTRGKDALGEVYVQLNQKELTVQGRGVSTDILEASARAYIDGINRLIQCRGEKPSEEKETMGVSMG</sequence>
<reference evidence="13 14" key="1">
    <citation type="submission" date="2016-10" db="EMBL/GenBank/DDBJ databases">
        <authorList>
            <person name="de Groot N.N."/>
        </authorList>
    </citation>
    <scope>NUCLEOTIDE SEQUENCE [LARGE SCALE GENOMIC DNA]</scope>
    <source>
        <strain evidence="13 14">DSM 44945</strain>
    </source>
</reference>
<keyword evidence="10 11" id="KW-0100">Branched-chain amino acid biosynthesis</keyword>
<dbReference type="STRING" id="201973.SAMN04488025_10746"/>
<dbReference type="InterPro" id="IPR013709">
    <property type="entry name" value="2-isopropylmalate_synth_dimer"/>
</dbReference>
<comment type="function">
    <text evidence="11">Catalyzes the condensation of the acetyl group of acetyl-CoA with 3-methyl-2-oxobutanoate (2-ketoisovalerate) to form 3-carboxy-3-hydroxy-4-methylpentanoate (2-isopropylmalate).</text>
</comment>
<dbReference type="CDD" id="cd07940">
    <property type="entry name" value="DRE_TIM_IPMS"/>
    <property type="match status" value="1"/>
</dbReference>
<evidence type="ECO:0000256" key="1">
    <source>
        <dbReference type="ARBA" id="ARBA00004689"/>
    </source>
</evidence>
<evidence type="ECO:0000256" key="3">
    <source>
        <dbReference type="ARBA" id="ARBA00012973"/>
    </source>
</evidence>
<evidence type="ECO:0000313" key="13">
    <source>
        <dbReference type="EMBL" id="SFF87156.1"/>
    </source>
</evidence>
<name>A0A1I2MCP0_9BACL</name>
<dbReference type="InterPro" id="IPR002034">
    <property type="entry name" value="AIPM/Hcit_synth_CS"/>
</dbReference>
<comment type="subunit">
    <text evidence="11">Homodimer.</text>
</comment>
<keyword evidence="11" id="KW-0963">Cytoplasm</keyword>
<evidence type="ECO:0000256" key="10">
    <source>
        <dbReference type="ARBA" id="ARBA00023304"/>
    </source>
</evidence>
<dbReference type="SUPFAM" id="SSF51569">
    <property type="entry name" value="Aldolase"/>
    <property type="match status" value="1"/>
</dbReference>
<dbReference type="NCBIfam" id="NF002086">
    <property type="entry name" value="PRK00915.1-3"/>
    <property type="match status" value="1"/>
</dbReference>
<dbReference type="InterPro" id="IPR036230">
    <property type="entry name" value="LeuA_allosteric_dom_sf"/>
</dbReference>
<dbReference type="InterPro" id="IPR013785">
    <property type="entry name" value="Aldolase_TIM"/>
</dbReference>
<dbReference type="Gene3D" id="3.30.160.270">
    <property type="match status" value="1"/>
</dbReference>
<dbReference type="GO" id="GO:0009098">
    <property type="term" value="P:L-leucine biosynthetic process"/>
    <property type="evidence" value="ECO:0007669"/>
    <property type="project" value="UniProtKB-UniRule"/>
</dbReference>
<keyword evidence="14" id="KW-1185">Reference proteome</keyword>
<comment type="cofactor">
    <cofactor evidence="11">
        <name>Mn(2+)</name>
        <dbReference type="ChEBI" id="CHEBI:29035"/>
    </cofactor>
</comment>
<dbReference type="PROSITE" id="PS00815">
    <property type="entry name" value="AIPM_HOMOCIT_SYNTH_1"/>
    <property type="match status" value="1"/>
</dbReference>
<dbReference type="HAMAP" id="MF_01025">
    <property type="entry name" value="LeuA_type1"/>
    <property type="match status" value="1"/>
</dbReference>
<feature type="binding site" evidence="11">
    <location>
        <position position="203"/>
    </location>
    <ligand>
        <name>Mn(2+)</name>
        <dbReference type="ChEBI" id="CHEBI:29035"/>
    </ligand>
</feature>
<evidence type="ECO:0000256" key="9">
    <source>
        <dbReference type="ARBA" id="ARBA00023211"/>
    </source>
</evidence>
<dbReference type="AlphaFoldDB" id="A0A1I2MCP0"/>
<keyword evidence="9 11" id="KW-0464">Manganese</keyword>
<dbReference type="InterPro" id="IPR050073">
    <property type="entry name" value="2-IPM_HCS-like"/>
</dbReference>
<dbReference type="Pfam" id="PF22617">
    <property type="entry name" value="HCS_D2"/>
    <property type="match status" value="1"/>
</dbReference>
<dbReference type="SMART" id="SM00917">
    <property type="entry name" value="LeuA_dimer"/>
    <property type="match status" value="1"/>
</dbReference>
<proteinExistence type="inferred from homology"/>
<feature type="region of interest" description="Regulatory domain" evidence="11">
    <location>
        <begin position="391"/>
        <end position="520"/>
    </location>
</feature>
<dbReference type="EC" id="2.3.3.13" evidence="3 11"/>
<evidence type="ECO:0000256" key="6">
    <source>
        <dbReference type="ARBA" id="ARBA00022605"/>
    </source>
</evidence>
<dbReference type="InterPro" id="IPR005671">
    <property type="entry name" value="LeuA_bact_synth"/>
</dbReference>
<dbReference type="GO" id="GO:0005737">
    <property type="term" value="C:cytoplasm"/>
    <property type="evidence" value="ECO:0007669"/>
    <property type="project" value="UniProtKB-UniRule"/>
</dbReference>
<feature type="binding site" evidence="11">
    <location>
        <position position="201"/>
    </location>
    <ligand>
        <name>Mn(2+)</name>
        <dbReference type="ChEBI" id="CHEBI:29035"/>
    </ligand>
</feature>
<feature type="binding site" evidence="11">
    <location>
        <position position="13"/>
    </location>
    <ligand>
        <name>Mn(2+)</name>
        <dbReference type="ChEBI" id="CHEBI:29035"/>
    </ligand>
</feature>
<keyword evidence="8 11" id="KW-0479">Metal-binding</keyword>
<dbReference type="OrthoDB" id="9804858at2"/>
<dbReference type="FunFam" id="3.30.160.270:FF:000003">
    <property type="entry name" value="2-isopropylmalate synthase"/>
    <property type="match status" value="1"/>
</dbReference>
<dbReference type="PANTHER" id="PTHR10277">
    <property type="entry name" value="HOMOCITRATE SYNTHASE-RELATED"/>
    <property type="match status" value="1"/>
</dbReference>
<dbReference type="Pfam" id="PF08502">
    <property type="entry name" value="LeuA_dimer"/>
    <property type="match status" value="1"/>
</dbReference>
<dbReference type="UniPathway" id="UPA00048">
    <property type="reaction ID" value="UER00070"/>
</dbReference>
<feature type="binding site" evidence="11">
    <location>
        <position position="237"/>
    </location>
    <ligand>
        <name>Mn(2+)</name>
        <dbReference type="ChEBI" id="CHEBI:29035"/>
    </ligand>
</feature>
<evidence type="ECO:0000256" key="2">
    <source>
        <dbReference type="ARBA" id="ARBA00009396"/>
    </source>
</evidence>
<dbReference type="FunFam" id="3.20.20.70:FF:000010">
    <property type="entry name" value="2-isopropylmalate synthase"/>
    <property type="match status" value="1"/>
</dbReference>
<keyword evidence="7 11" id="KW-0808">Transferase</keyword>
<dbReference type="InterPro" id="IPR054691">
    <property type="entry name" value="LeuA/HCS_post-cat"/>
</dbReference>
<dbReference type="NCBIfam" id="TIGR00973">
    <property type="entry name" value="leuA_bact"/>
    <property type="match status" value="1"/>
</dbReference>
<keyword evidence="5 11" id="KW-0432">Leucine biosynthesis</keyword>
<dbReference type="GO" id="GO:0003852">
    <property type="term" value="F:2-isopropylmalate synthase activity"/>
    <property type="evidence" value="ECO:0007669"/>
    <property type="project" value="UniProtKB-UniRule"/>
</dbReference>
<dbReference type="Proteomes" id="UP000198661">
    <property type="component" value="Unassembled WGS sequence"/>
</dbReference>
<evidence type="ECO:0000256" key="7">
    <source>
        <dbReference type="ARBA" id="ARBA00022679"/>
    </source>
</evidence>
<comment type="similarity">
    <text evidence="2 11">Belongs to the alpha-IPM synthase/homocitrate synthase family. LeuA type 1 subfamily.</text>
</comment>
<evidence type="ECO:0000256" key="11">
    <source>
        <dbReference type="HAMAP-Rule" id="MF_01025"/>
    </source>
</evidence>
<dbReference type="PROSITE" id="PS00816">
    <property type="entry name" value="AIPM_HOMOCIT_SYNTH_2"/>
    <property type="match status" value="1"/>
</dbReference>
<feature type="domain" description="Pyruvate carboxyltransferase" evidence="12">
    <location>
        <begin position="4"/>
        <end position="266"/>
    </location>
</feature>
<evidence type="ECO:0000313" key="14">
    <source>
        <dbReference type="Proteomes" id="UP000198661"/>
    </source>
</evidence>
<evidence type="ECO:0000259" key="12">
    <source>
        <dbReference type="PROSITE" id="PS50991"/>
    </source>
</evidence>
<dbReference type="EMBL" id="FOOK01000007">
    <property type="protein sequence ID" value="SFF87156.1"/>
    <property type="molecule type" value="Genomic_DNA"/>
</dbReference>
<gene>
    <name evidence="11" type="primary">leuA</name>
    <name evidence="13" type="ORF">SAMN04488025_10746</name>
</gene>
<dbReference type="InterPro" id="IPR000891">
    <property type="entry name" value="PYR_CT"/>
</dbReference>
<dbReference type="RefSeq" id="WP_092036769.1">
    <property type="nucleotide sequence ID" value="NZ_FOOK01000007.1"/>
</dbReference>
<comment type="pathway">
    <text evidence="1 11">Amino-acid biosynthesis; L-leucine biosynthesis; L-leucine from 3-methyl-2-oxobutanoate: step 1/4.</text>
</comment>
<dbReference type="Gene3D" id="1.10.238.260">
    <property type="match status" value="1"/>
</dbReference>
<dbReference type="PROSITE" id="PS50991">
    <property type="entry name" value="PYR_CT"/>
    <property type="match status" value="1"/>
</dbReference>
<dbReference type="NCBIfam" id="NF002088">
    <property type="entry name" value="PRK00915.1-5"/>
    <property type="match status" value="1"/>
</dbReference>
<evidence type="ECO:0000256" key="5">
    <source>
        <dbReference type="ARBA" id="ARBA00022430"/>
    </source>
</evidence>